<dbReference type="PANTHER" id="PTHR11785">
    <property type="entry name" value="AMINO ACID TRANSPORTER"/>
    <property type="match status" value="1"/>
</dbReference>
<dbReference type="InterPro" id="IPR002293">
    <property type="entry name" value="AA/rel_permease1"/>
</dbReference>
<evidence type="ECO:0000313" key="6">
    <source>
        <dbReference type="EMBL" id="CAE0825406.1"/>
    </source>
</evidence>
<evidence type="ECO:0008006" key="7">
    <source>
        <dbReference type="Google" id="ProtNLM"/>
    </source>
</evidence>
<gene>
    <name evidence="6" type="ORF">EGYM00163_LOCUS36653</name>
</gene>
<feature type="transmembrane region" description="Helical" evidence="5">
    <location>
        <begin position="76"/>
        <end position="97"/>
    </location>
</feature>
<name>A0A7S4G518_9EUGL</name>
<sequence length="470" mass="49741">MAEGSDDHKLGWVHGMALVVGSIVGSGLFVSPGDVFAMCGSVGYGLVVWTLAGLLCLIGGLCYAELGCAVERSGGEYAIFVELLGRPFGFAFAWVSFWVQAPAAMGLLGITFARYVSVVVFPRMDDSADIDSDWRVKGVAIAAIVTVAFSNSFGLKGGAMLNTVLTGLKLVAVTGVIILGLSQVETGAHHFEEAFEVNTTIHTGGTPGLIGLAVIAALWSYDGWNTLNYLTASLDRPSVNLPRCIVWGMLMVIAITVLTNVAFLLILPPDVVASSKALAIAAGEKVLGSYGGYVMSMVVAFNVYGVLQTALMSYPFIYNEAALDGLAPYFLTDPKRDIALPAIWIPTLISLVMAVVGDFTVLTQIYGVTIYIFYALAMVSLIVLRRTREPSAYRVPLYPLLPIVFIICSVALVVNAVISAPVQSVGGVLFCVMSYPVYLLVDCATAEGKPRDGVTEALLAEESAEEATAG</sequence>
<organism evidence="6">
    <name type="scientific">Eutreptiella gymnastica</name>
    <dbReference type="NCBI Taxonomy" id="73025"/>
    <lineage>
        <taxon>Eukaryota</taxon>
        <taxon>Discoba</taxon>
        <taxon>Euglenozoa</taxon>
        <taxon>Euglenida</taxon>
        <taxon>Spirocuta</taxon>
        <taxon>Euglenophyceae</taxon>
        <taxon>Eutreptiales</taxon>
        <taxon>Eutreptiaceae</taxon>
        <taxon>Eutreptiella</taxon>
    </lineage>
</organism>
<dbReference type="Pfam" id="PF13520">
    <property type="entry name" value="AA_permease_2"/>
    <property type="match status" value="1"/>
</dbReference>
<feature type="transmembrane region" description="Helical" evidence="5">
    <location>
        <begin position="134"/>
        <end position="153"/>
    </location>
</feature>
<reference evidence="6" key="1">
    <citation type="submission" date="2021-01" db="EMBL/GenBank/DDBJ databases">
        <authorList>
            <person name="Corre E."/>
            <person name="Pelletier E."/>
            <person name="Niang G."/>
            <person name="Scheremetjew M."/>
            <person name="Finn R."/>
            <person name="Kale V."/>
            <person name="Holt S."/>
            <person name="Cochrane G."/>
            <person name="Meng A."/>
            <person name="Brown T."/>
            <person name="Cohen L."/>
        </authorList>
    </citation>
    <scope>NUCLEOTIDE SEQUENCE</scope>
    <source>
        <strain evidence="6">CCMP1594</strain>
    </source>
</reference>
<keyword evidence="4 5" id="KW-0472">Membrane</keyword>
<feature type="transmembrane region" description="Helical" evidence="5">
    <location>
        <begin position="396"/>
        <end position="418"/>
    </location>
</feature>
<proteinExistence type="predicted"/>
<feature type="transmembrane region" description="Helical" evidence="5">
    <location>
        <begin position="244"/>
        <end position="267"/>
    </location>
</feature>
<evidence type="ECO:0000256" key="2">
    <source>
        <dbReference type="ARBA" id="ARBA00022692"/>
    </source>
</evidence>
<dbReference type="AlphaFoldDB" id="A0A7S4G518"/>
<feature type="transmembrane region" description="Helical" evidence="5">
    <location>
        <begin position="424"/>
        <end position="441"/>
    </location>
</feature>
<feature type="transmembrane region" description="Helical" evidence="5">
    <location>
        <begin position="159"/>
        <end position="181"/>
    </location>
</feature>
<dbReference type="InterPro" id="IPR050598">
    <property type="entry name" value="AminoAcid_Transporter"/>
</dbReference>
<dbReference type="GO" id="GO:0016020">
    <property type="term" value="C:membrane"/>
    <property type="evidence" value="ECO:0007669"/>
    <property type="project" value="UniProtKB-SubCell"/>
</dbReference>
<comment type="subcellular location">
    <subcellularLocation>
        <location evidence="1">Membrane</location>
        <topology evidence="1">Multi-pass membrane protein</topology>
    </subcellularLocation>
</comment>
<evidence type="ECO:0000256" key="4">
    <source>
        <dbReference type="ARBA" id="ARBA00023136"/>
    </source>
</evidence>
<evidence type="ECO:0000256" key="3">
    <source>
        <dbReference type="ARBA" id="ARBA00022989"/>
    </source>
</evidence>
<accession>A0A7S4G518</accession>
<evidence type="ECO:0000256" key="1">
    <source>
        <dbReference type="ARBA" id="ARBA00004141"/>
    </source>
</evidence>
<feature type="transmembrane region" description="Helical" evidence="5">
    <location>
        <begin position="42"/>
        <end position="64"/>
    </location>
</feature>
<keyword evidence="3 5" id="KW-1133">Transmembrane helix</keyword>
<evidence type="ECO:0000256" key="5">
    <source>
        <dbReference type="SAM" id="Phobius"/>
    </source>
</evidence>
<dbReference type="Gene3D" id="1.20.1740.10">
    <property type="entry name" value="Amino acid/polyamine transporter I"/>
    <property type="match status" value="1"/>
</dbReference>
<feature type="transmembrane region" description="Helical" evidence="5">
    <location>
        <begin position="103"/>
        <end position="122"/>
    </location>
</feature>
<keyword evidence="2 5" id="KW-0812">Transmembrane</keyword>
<dbReference type="EMBL" id="HBJA01106105">
    <property type="protein sequence ID" value="CAE0825406.1"/>
    <property type="molecule type" value="Transcribed_RNA"/>
</dbReference>
<feature type="transmembrane region" description="Helical" evidence="5">
    <location>
        <begin position="363"/>
        <end position="384"/>
    </location>
</feature>
<feature type="transmembrane region" description="Helical" evidence="5">
    <location>
        <begin position="12"/>
        <end position="30"/>
    </location>
</feature>
<protein>
    <recommendedName>
        <fullName evidence="7">Amino acid permease</fullName>
    </recommendedName>
</protein>
<dbReference type="PANTHER" id="PTHR11785:SF512">
    <property type="entry name" value="SOBREMESA, ISOFORM B"/>
    <property type="match status" value="1"/>
</dbReference>
<dbReference type="PIRSF" id="PIRSF006060">
    <property type="entry name" value="AA_transporter"/>
    <property type="match status" value="1"/>
</dbReference>
<feature type="transmembrane region" description="Helical" evidence="5">
    <location>
        <begin position="287"/>
        <end position="307"/>
    </location>
</feature>
<dbReference type="GO" id="GO:0015179">
    <property type="term" value="F:L-amino acid transmembrane transporter activity"/>
    <property type="evidence" value="ECO:0007669"/>
    <property type="project" value="TreeGrafter"/>
</dbReference>
<feature type="transmembrane region" description="Helical" evidence="5">
    <location>
        <begin position="338"/>
        <end position="357"/>
    </location>
</feature>